<dbReference type="EMBL" id="JAINUG010000274">
    <property type="protein sequence ID" value="KAJ8384295.1"/>
    <property type="molecule type" value="Genomic_DNA"/>
</dbReference>
<organism evidence="1 2">
    <name type="scientific">Aldrovandia affinis</name>
    <dbReference type="NCBI Taxonomy" id="143900"/>
    <lineage>
        <taxon>Eukaryota</taxon>
        <taxon>Metazoa</taxon>
        <taxon>Chordata</taxon>
        <taxon>Craniata</taxon>
        <taxon>Vertebrata</taxon>
        <taxon>Euteleostomi</taxon>
        <taxon>Actinopterygii</taxon>
        <taxon>Neopterygii</taxon>
        <taxon>Teleostei</taxon>
        <taxon>Notacanthiformes</taxon>
        <taxon>Halosauridae</taxon>
        <taxon>Aldrovandia</taxon>
    </lineage>
</organism>
<gene>
    <name evidence="1" type="ORF">AAFF_G00206520</name>
</gene>
<sequence>MGQSRGRLLGDWAGRFSLGSCLRRFRSRVWARLLVSTVPLGPDLEVENIQLRAPVATEPMPSEPRLVAHVRLRSFNYRGEVKRRGRGHAICHSKSGSMLWKVKPALIGFSQRIIL</sequence>
<dbReference type="Proteomes" id="UP001221898">
    <property type="component" value="Unassembled WGS sequence"/>
</dbReference>
<name>A0AAD7RHR8_9TELE</name>
<accession>A0AAD7RHR8</accession>
<proteinExistence type="predicted"/>
<evidence type="ECO:0000313" key="1">
    <source>
        <dbReference type="EMBL" id="KAJ8384295.1"/>
    </source>
</evidence>
<keyword evidence="2" id="KW-1185">Reference proteome</keyword>
<comment type="caution">
    <text evidence="1">The sequence shown here is derived from an EMBL/GenBank/DDBJ whole genome shotgun (WGS) entry which is preliminary data.</text>
</comment>
<evidence type="ECO:0000313" key="2">
    <source>
        <dbReference type="Proteomes" id="UP001221898"/>
    </source>
</evidence>
<reference evidence="1" key="1">
    <citation type="journal article" date="2023" name="Science">
        <title>Genome structures resolve the early diversification of teleost fishes.</title>
        <authorList>
            <person name="Parey E."/>
            <person name="Louis A."/>
            <person name="Montfort J."/>
            <person name="Bouchez O."/>
            <person name="Roques C."/>
            <person name="Iampietro C."/>
            <person name="Lluch J."/>
            <person name="Castinel A."/>
            <person name="Donnadieu C."/>
            <person name="Desvignes T."/>
            <person name="Floi Bucao C."/>
            <person name="Jouanno E."/>
            <person name="Wen M."/>
            <person name="Mejri S."/>
            <person name="Dirks R."/>
            <person name="Jansen H."/>
            <person name="Henkel C."/>
            <person name="Chen W.J."/>
            <person name="Zahm M."/>
            <person name="Cabau C."/>
            <person name="Klopp C."/>
            <person name="Thompson A.W."/>
            <person name="Robinson-Rechavi M."/>
            <person name="Braasch I."/>
            <person name="Lecointre G."/>
            <person name="Bobe J."/>
            <person name="Postlethwait J.H."/>
            <person name="Berthelot C."/>
            <person name="Roest Crollius H."/>
            <person name="Guiguen Y."/>
        </authorList>
    </citation>
    <scope>NUCLEOTIDE SEQUENCE</scope>
    <source>
        <strain evidence="1">NC1722</strain>
    </source>
</reference>
<protein>
    <submittedName>
        <fullName evidence="1">Uncharacterized protein</fullName>
    </submittedName>
</protein>
<dbReference type="AlphaFoldDB" id="A0AAD7RHR8"/>